<dbReference type="InterPro" id="IPR032675">
    <property type="entry name" value="LRR_dom_sf"/>
</dbReference>
<feature type="compositionally biased region" description="Basic residues" evidence="26">
    <location>
        <begin position="125"/>
        <end position="136"/>
    </location>
</feature>
<evidence type="ECO:0000256" key="4">
    <source>
        <dbReference type="ARBA" id="ARBA00012513"/>
    </source>
</evidence>
<keyword evidence="7" id="KW-0597">Phosphoprotein</keyword>
<comment type="subcellular location">
    <subcellularLocation>
        <location evidence="1">Cell membrane</location>
        <topology evidence="1">Single-pass membrane protein</topology>
    </subcellularLocation>
    <subcellularLocation>
        <location evidence="2">Endoplasmic reticulum membrane</location>
        <topology evidence="2">Single-pass membrane protein</topology>
    </subcellularLocation>
    <subcellularLocation>
        <location evidence="3">Membrane</location>
        <topology evidence="3">Single-pass type I membrane protein</topology>
    </subcellularLocation>
</comment>
<dbReference type="Gene3D" id="3.80.10.10">
    <property type="entry name" value="Ribonuclease Inhibitor"/>
    <property type="match status" value="3"/>
</dbReference>
<dbReference type="InterPro" id="IPR011009">
    <property type="entry name" value="Kinase-like_dom_sf"/>
</dbReference>
<keyword evidence="9" id="KW-0808">Transferase</keyword>
<keyword evidence="5" id="KW-1003">Cell membrane</keyword>
<evidence type="ECO:0000256" key="15">
    <source>
        <dbReference type="ARBA" id="ARBA00022840"/>
    </source>
</evidence>
<keyword evidence="11 27" id="KW-0732">Signal</keyword>
<evidence type="ECO:0000313" key="29">
    <source>
        <dbReference type="EMBL" id="PVH63732.1"/>
    </source>
</evidence>
<evidence type="ECO:0000256" key="12">
    <source>
        <dbReference type="ARBA" id="ARBA00022737"/>
    </source>
</evidence>
<sequence length="991" mass="107076">MDRNPSQAMRLLLLIFATATTSAAATTLYSSGQGDERALLAFKAKISGTHSGVLASWNQSTSHCSWEGVTCSRRHQWRVVALDLSARGLAGTISPAIGNLTFLRSLNLSFNGLQGEITQAPPAARPRREHAHRRHPEQHQLQPPRAVHLQQQGVQGSIPAEIGSMPSLAVLELANDSITGTIPPSLGNLSRLAILSLAVNYLQESIPAGIGNNPHVTFVQLSLNNLSGLVPPSLYNLSSMYLFSVACNKLHGRLPSDLGKSLPSIQDIGIGRNLFSGALPLSLTNLSTLQAIDATYNSFSGDVPSELGRLQNLKGFQMDNNMLKANNEEEWEFIASLTNCSRLQKLGLGWNRFKGKLPSSLANLSTNLQLLHNPSNKISSAIPLDVGNLASLQLLDLSDNLLSGAIPESIGKLTQLNELYLSLNNISGVIPTSIGLGSIPPSIGNLSKLSALDLFSNKLKGFIPNEVGHLSSISIDFDLSYNLLEGPLPSGVGDLVNLKELILSGNKLSGDIPDTISNRRVLEILALDGNSFQGSIPATFNKMAGLTFLNLTNNKLNGSIPGNLASISNSQELYLAHNNLSGTIPESLGNLTSLLRLDLSFNNLHGEVPKEGVFTNLTGLSIVGNSALCGGLPQLHLQECPSSSKVKDNIEKRNTTTIHRARASNSSYNDISKGTDGFSEANVLGKGRYGKVYKGTLENQASAVAVKVFNLQVSGSYKSFQAECEALRRVRHRCLVKIITCCSSFDHQGQDFRALVLEFMTNGSLDRWIHSNFDSQNGQGALSLSQRLDIAVDIVDALDYLHNGCQPPVIHCDPKPSNILLNQDMRARVEDFGIARVLDEATSKQHLNSNSSIGIRGSIGYIAPEYGEGLAVSTYGDVFRLFTGKSPTNDMFKDGISLHHYAEVAFQDKVTEIADANIWMREGANTRNDTRHITRINECLSSVIQLGILCSKQLPTERLSMSDAAAEMHAIRDKYIMTGVSDFGVPKVINK</sequence>
<dbReference type="GO" id="GO:0005524">
    <property type="term" value="F:ATP binding"/>
    <property type="evidence" value="ECO:0007669"/>
    <property type="project" value="UniProtKB-UniRule"/>
</dbReference>
<comment type="catalytic activity">
    <reaction evidence="20">
        <text>L-threonyl-[protein] + ATP = O-phospho-L-threonyl-[protein] + ADP + H(+)</text>
        <dbReference type="Rhea" id="RHEA:46608"/>
        <dbReference type="Rhea" id="RHEA-COMP:11060"/>
        <dbReference type="Rhea" id="RHEA-COMP:11605"/>
        <dbReference type="ChEBI" id="CHEBI:15378"/>
        <dbReference type="ChEBI" id="CHEBI:30013"/>
        <dbReference type="ChEBI" id="CHEBI:30616"/>
        <dbReference type="ChEBI" id="CHEBI:61977"/>
        <dbReference type="ChEBI" id="CHEBI:456216"/>
        <dbReference type="EC" id="2.7.11.1"/>
    </reaction>
</comment>
<dbReference type="AlphaFoldDB" id="A0A2T8KNN6"/>
<gene>
    <name evidence="29" type="ORF">PAHAL_2G094300</name>
</gene>
<dbReference type="GO" id="GO:0005886">
    <property type="term" value="C:plasma membrane"/>
    <property type="evidence" value="ECO:0007669"/>
    <property type="project" value="UniProtKB-SubCell"/>
</dbReference>
<dbReference type="PROSITE" id="PS50011">
    <property type="entry name" value="PROTEIN_KINASE_DOM"/>
    <property type="match status" value="1"/>
</dbReference>
<dbReference type="InterPro" id="IPR000719">
    <property type="entry name" value="Prot_kinase_dom"/>
</dbReference>
<dbReference type="Pfam" id="PF00069">
    <property type="entry name" value="Pkinase"/>
    <property type="match status" value="1"/>
</dbReference>
<evidence type="ECO:0000256" key="26">
    <source>
        <dbReference type="SAM" id="MobiDB-lite"/>
    </source>
</evidence>
<evidence type="ECO:0000256" key="18">
    <source>
        <dbReference type="ARBA" id="ARBA00023170"/>
    </source>
</evidence>
<dbReference type="InterPro" id="IPR003591">
    <property type="entry name" value="Leu-rich_rpt_typical-subtyp"/>
</dbReference>
<dbReference type="Proteomes" id="UP000243499">
    <property type="component" value="Chromosome 2"/>
</dbReference>
<dbReference type="FunFam" id="3.80.10.10:FF:000041">
    <property type="entry name" value="LRR receptor-like serine/threonine-protein kinase ERECTA"/>
    <property type="match status" value="1"/>
</dbReference>
<reference evidence="29" key="1">
    <citation type="submission" date="2018-04" db="EMBL/GenBank/DDBJ databases">
        <title>WGS assembly of Panicum hallii.</title>
        <authorList>
            <person name="Lovell J."/>
            <person name="Jenkins J."/>
            <person name="Lowry D."/>
            <person name="Mamidi S."/>
            <person name="Sreedasyam A."/>
            <person name="Weng X."/>
            <person name="Barry K."/>
            <person name="Bonette J."/>
            <person name="Campitelli B."/>
            <person name="Daum C."/>
            <person name="Gordon S."/>
            <person name="Gould B."/>
            <person name="Lipzen A."/>
            <person name="Macqueen A."/>
            <person name="Palacio-Mejia J."/>
            <person name="Plott C."/>
            <person name="Shakirov E."/>
            <person name="Shu S."/>
            <person name="Yoshinaga Y."/>
            <person name="Zane M."/>
            <person name="Rokhsar D."/>
            <person name="Grimwood J."/>
            <person name="Schmutz J."/>
            <person name="Juenger T."/>
        </authorList>
    </citation>
    <scope>NUCLEOTIDE SEQUENCE [LARGE SCALE GENOMIC DNA]</scope>
    <source>
        <strain evidence="29">FIL2</strain>
    </source>
</reference>
<keyword evidence="13 25" id="KW-0547">Nucleotide-binding</keyword>
<keyword evidence="17" id="KW-0472">Membrane</keyword>
<evidence type="ECO:0000256" key="14">
    <source>
        <dbReference type="ARBA" id="ARBA00022777"/>
    </source>
</evidence>
<keyword evidence="6" id="KW-0723">Serine/threonine-protein kinase</keyword>
<dbReference type="InterPro" id="IPR017441">
    <property type="entry name" value="Protein_kinase_ATP_BS"/>
</dbReference>
<dbReference type="InterPro" id="IPR001611">
    <property type="entry name" value="Leu-rich_rpt"/>
</dbReference>
<dbReference type="Pfam" id="PF00560">
    <property type="entry name" value="LRR_1"/>
    <property type="match status" value="2"/>
</dbReference>
<dbReference type="Pfam" id="PF08263">
    <property type="entry name" value="LRRNT_2"/>
    <property type="match status" value="1"/>
</dbReference>
<evidence type="ECO:0000259" key="28">
    <source>
        <dbReference type="PROSITE" id="PS50011"/>
    </source>
</evidence>
<evidence type="ECO:0000256" key="16">
    <source>
        <dbReference type="ARBA" id="ARBA00022989"/>
    </source>
</evidence>
<evidence type="ECO:0000256" key="23">
    <source>
        <dbReference type="ARBA" id="ARBA00056628"/>
    </source>
</evidence>
<evidence type="ECO:0000256" key="19">
    <source>
        <dbReference type="ARBA" id="ARBA00023180"/>
    </source>
</evidence>
<keyword evidence="18" id="KW-0675">Receptor</keyword>
<feature type="domain" description="Protein kinase" evidence="28">
    <location>
        <begin position="678"/>
        <end position="972"/>
    </location>
</feature>
<name>A0A2T8KNN6_9POAL</name>
<feature type="chain" id="PRO_5015643913" description="Receptor kinase-like protein Xa21" evidence="27">
    <location>
        <begin position="24"/>
        <end position="991"/>
    </location>
</feature>
<keyword evidence="10" id="KW-0812">Transmembrane</keyword>
<evidence type="ECO:0000256" key="27">
    <source>
        <dbReference type="SAM" id="SignalP"/>
    </source>
</evidence>
<evidence type="ECO:0000256" key="9">
    <source>
        <dbReference type="ARBA" id="ARBA00022679"/>
    </source>
</evidence>
<dbReference type="PANTHER" id="PTHR27008">
    <property type="entry name" value="OS04G0122200 PROTEIN"/>
    <property type="match status" value="1"/>
</dbReference>
<feature type="binding site" evidence="25">
    <location>
        <position position="707"/>
    </location>
    <ligand>
        <name>ATP</name>
        <dbReference type="ChEBI" id="CHEBI:30616"/>
    </ligand>
</feature>
<evidence type="ECO:0000256" key="22">
    <source>
        <dbReference type="ARBA" id="ARBA00054320"/>
    </source>
</evidence>
<feature type="region of interest" description="Disordered" evidence="26">
    <location>
        <begin position="120"/>
        <end position="145"/>
    </location>
</feature>
<dbReference type="InterPro" id="IPR051809">
    <property type="entry name" value="Plant_receptor-like_S/T_kinase"/>
</dbReference>
<keyword evidence="14" id="KW-0418">Kinase</keyword>
<evidence type="ECO:0000256" key="21">
    <source>
        <dbReference type="ARBA" id="ARBA00048679"/>
    </source>
</evidence>
<accession>A0A2T8KNN6</accession>
<feature type="signal peptide" evidence="27">
    <location>
        <begin position="1"/>
        <end position="23"/>
    </location>
</feature>
<dbReference type="Gene3D" id="3.30.200.20">
    <property type="entry name" value="Phosphorylase Kinase, domain 1"/>
    <property type="match status" value="1"/>
</dbReference>
<dbReference type="FunFam" id="1.10.510.10:FF:000358">
    <property type="entry name" value="Putative leucine-rich repeat receptor-like serine/threonine-protein kinase"/>
    <property type="match status" value="1"/>
</dbReference>
<evidence type="ECO:0000256" key="11">
    <source>
        <dbReference type="ARBA" id="ARBA00022729"/>
    </source>
</evidence>
<evidence type="ECO:0000256" key="7">
    <source>
        <dbReference type="ARBA" id="ARBA00022553"/>
    </source>
</evidence>
<keyword evidence="15 25" id="KW-0067">ATP-binding</keyword>
<comment type="catalytic activity">
    <reaction evidence="21">
        <text>L-seryl-[protein] + ATP = O-phospho-L-seryl-[protein] + ADP + H(+)</text>
        <dbReference type="Rhea" id="RHEA:17989"/>
        <dbReference type="Rhea" id="RHEA-COMP:9863"/>
        <dbReference type="Rhea" id="RHEA-COMP:11604"/>
        <dbReference type="ChEBI" id="CHEBI:15378"/>
        <dbReference type="ChEBI" id="CHEBI:29999"/>
        <dbReference type="ChEBI" id="CHEBI:30616"/>
        <dbReference type="ChEBI" id="CHEBI:83421"/>
        <dbReference type="ChEBI" id="CHEBI:456216"/>
        <dbReference type="EC" id="2.7.11.1"/>
    </reaction>
</comment>
<evidence type="ECO:0000256" key="6">
    <source>
        <dbReference type="ARBA" id="ARBA00022527"/>
    </source>
</evidence>
<dbReference type="SUPFAM" id="SSF52058">
    <property type="entry name" value="L domain-like"/>
    <property type="match status" value="1"/>
</dbReference>
<dbReference type="SUPFAM" id="SSF52047">
    <property type="entry name" value="RNI-like"/>
    <property type="match status" value="1"/>
</dbReference>
<dbReference type="GO" id="GO:0004674">
    <property type="term" value="F:protein serine/threonine kinase activity"/>
    <property type="evidence" value="ECO:0007669"/>
    <property type="project" value="UniProtKB-KW"/>
</dbReference>
<organism evidence="29">
    <name type="scientific">Panicum hallii</name>
    <dbReference type="NCBI Taxonomy" id="206008"/>
    <lineage>
        <taxon>Eukaryota</taxon>
        <taxon>Viridiplantae</taxon>
        <taxon>Streptophyta</taxon>
        <taxon>Embryophyta</taxon>
        <taxon>Tracheophyta</taxon>
        <taxon>Spermatophyta</taxon>
        <taxon>Magnoliopsida</taxon>
        <taxon>Liliopsida</taxon>
        <taxon>Poales</taxon>
        <taxon>Poaceae</taxon>
        <taxon>PACMAD clade</taxon>
        <taxon>Panicoideae</taxon>
        <taxon>Panicodae</taxon>
        <taxon>Paniceae</taxon>
        <taxon>Panicinae</taxon>
        <taxon>Panicum</taxon>
        <taxon>Panicum sect. Panicum</taxon>
    </lineage>
</organism>
<dbReference type="SUPFAM" id="SSF56112">
    <property type="entry name" value="Protein kinase-like (PK-like)"/>
    <property type="match status" value="1"/>
</dbReference>
<keyword evidence="19" id="KW-0325">Glycoprotein</keyword>
<evidence type="ECO:0000256" key="17">
    <source>
        <dbReference type="ARBA" id="ARBA00023136"/>
    </source>
</evidence>
<dbReference type="PROSITE" id="PS00107">
    <property type="entry name" value="PROTEIN_KINASE_ATP"/>
    <property type="match status" value="1"/>
</dbReference>
<dbReference type="FunFam" id="3.80.10.10:FF:000288">
    <property type="entry name" value="LRR receptor-like serine/threonine-protein kinase EFR"/>
    <property type="match status" value="1"/>
</dbReference>
<evidence type="ECO:0000256" key="13">
    <source>
        <dbReference type="ARBA" id="ARBA00022741"/>
    </source>
</evidence>
<comment type="function">
    <text evidence="22">Receptor kinase that detects X.oryzae pv. oryzae protein Ax21 to promote innate immunity. Following X.oryzae pv. oryzae protein Ax21 detection, undergoes cleavage, releasing the processed protein kinase Xa21 chain.</text>
</comment>
<evidence type="ECO:0000256" key="5">
    <source>
        <dbReference type="ARBA" id="ARBA00022475"/>
    </source>
</evidence>
<evidence type="ECO:0000256" key="3">
    <source>
        <dbReference type="ARBA" id="ARBA00004479"/>
    </source>
</evidence>
<dbReference type="Gene3D" id="1.10.510.10">
    <property type="entry name" value="Transferase(Phosphotransferase) domain 1"/>
    <property type="match status" value="1"/>
</dbReference>
<dbReference type="SMART" id="SM00369">
    <property type="entry name" value="LRR_TYP"/>
    <property type="match status" value="8"/>
</dbReference>
<dbReference type="GO" id="GO:0005789">
    <property type="term" value="C:endoplasmic reticulum membrane"/>
    <property type="evidence" value="ECO:0007669"/>
    <property type="project" value="UniProtKB-SubCell"/>
</dbReference>
<evidence type="ECO:0000256" key="1">
    <source>
        <dbReference type="ARBA" id="ARBA00004162"/>
    </source>
</evidence>
<dbReference type="EMBL" id="CM008047">
    <property type="protein sequence ID" value="PVH63732.1"/>
    <property type="molecule type" value="Genomic_DNA"/>
</dbReference>
<keyword evidence="16" id="KW-1133">Transmembrane helix</keyword>
<proteinExistence type="predicted"/>
<dbReference type="InterPro" id="IPR013210">
    <property type="entry name" value="LRR_N_plant-typ"/>
</dbReference>
<dbReference type="FunFam" id="3.30.200.20:FF:000432">
    <property type="entry name" value="LRR receptor-like serine/threonine-protein kinase EFR"/>
    <property type="match status" value="1"/>
</dbReference>
<dbReference type="PANTHER" id="PTHR27008:SF487">
    <property type="entry name" value="PROTEIN KINASE DOMAIN-CONTAINING PROTEIN"/>
    <property type="match status" value="1"/>
</dbReference>
<keyword evidence="12" id="KW-0677">Repeat</keyword>
<evidence type="ECO:0000256" key="2">
    <source>
        <dbReference type="ARBA" id="ARBA00004389"/>
    </source>
</evidence>
<evidence type="ECO:0000256" key="25">
    <source>
        <dbReference type="PROSITE-ProRule" id="PRU10141"/>
    </source>
</evidence>
<evidence type="ECO:0000256" key="10">
    <source>
        <dbReference type="ARBA" id="ARBA00022692"/>
    </source>
</evidence>
<comment type="function">
    <text evidence="23">The processed protein kinase Xa21 chain released by protein cleavage after X.oryzae pv. oryzae protein Ax21 detection translocates into the nucleus where it can bind and regulate WRKY62, a transcription factor. Confers resistance to the bacterial pathogen X.oryzae pv. oryzae (Xoo).</text>
</comment>
<dbReference type="Gramene" id="PVH63732">
    <property type="protein sequence ID" value="PVH63732"/>
    <property type="gene ID" value="PAHAL_2G094300"/>
</dbReference>
<evidence type="ECO:0000256" key="8">
    <source>
        <dbReference type="ARBA" id="ARBA00022614"/>
    </source>
</evidence>
<protein>
    <recommendedName>
        <fullName evidence="24">Receptor kinase-like protein Xa21</fullName>
        <ecNumber evidence="4">2.7.11.1</ecNumber>
    </recommendedName>
</protein>
<dbReference type="Pfam" id="PF13855">
    <property type="entry name" value="LRR_8"/>
    <property type="match status" value="1"/>
</dbReference>
<keyword evidence="8" id="KW-0433">Leucine-rich repeat</keyword>
<evidence type="ECO:0000256" key="20">
    <source>
        <dbReference type="ARBA" id="ARBA00047899"/>
    </source>
</evidence>
<dbReference type="EC" id="2.7.11.1" evidence="4"/>
<evidence type="ECO:0000256" key="24">
    <source>
        <dbReference type="ARBA" id="ARBA00072040"/>
    </source>
</evidence>